<reference evidence="7" key="1">
    <citation type="submission" date="2023-03" db="EMBL/GenBank/DDBJ databases">
        <title>Mating type loci evolution in Malassezia.</title>
        <authorList>
            <person name="Coelho M.A."/>
        </authorList>
    </citation>
    <scope>NUCLEOTIDE SEQUENCE</scope>
    <source>
        <strain evidence="7">CBS 11721</strain>
    </source>
</reference>
<dbReference type="GO" id="GO:0006887">
    <property type="term" value="P:exocytosis"/>
    <property type="evidence" value="ECO:0007669"/>
    <property type="project" value="UniProtKB-KW"/>
</dbReference>
<organism evidence="7 8">
    <name type="scientific">Malassezia cuniculi</name>
    <dbReference type="NCBI Taxonomy" id="948313"/>
    <lineage>
        <taxon>Eukaryota</taxon>
        <taxon>Fungi</taxon>
        <taxon>Dikarya</taxon>
        <taxon>Basidiomycota</taxon>
        <taxon>Ustilaginomycotina</taxon>
        <taxon>Malasseziomycetes</taxon>
        <taxon>Malasseziales</taxon>
        <taxon>Malasseziaceae</taxon>
        <taxon>Malassezia</taxon>
    </lineage>
</organism>
<keyword evidence="3 4" id="KW-0268">Exocytosis</keyword>
<proteinExistence type="inferred from homology"/>
<feature type="region of interest" description="Disordered" evidence="5">
    <location>
        <begin position="31"/>
        <end position="58"/>
    </location>
</feature>
<evidence type="ECO:0000256" key="1">
    <source>
        <dbReference type="ARBA" id="ARBA00010578"/>
    </source>
</evidence>
<dbReference type="GO" id="GO:0000145">
    <property type="term" value="C:exocyst"/>
    <property type="evidence" value="ECO:0007669"/>
    <property type="project" value="UniProtKB-UniRule"/>
</dbReference>
<evidence type="ECO:0000256" key="4">
    <source>
        <dbReference type="RuleBase" id="RU365069"/>
    </source>
</evidence>
<keyword evidence="4" id="KW-0653">Protein transport</keyword>
<evidence type="ECO:0000313" key="7">
    <source>
        <dbReference type="EMBL" id="WFD33269.1"/>
    </source>
</evidence>
<dbReference type="InterPro" id="IPR039481">
    <property type="entry name" value="EXOC2/Sec5_N_dom"/>
</dbReference>
<name>A0AAF0J5D4_9BASI</name>
<accession>A0AAF0J5D4</accession>
<keyword evidence="2 4" id="KW-0813">Transport</keyword>
<evidence type="ECO:0000256" key="5">
    <source>
        <dbReference type="SAM" id="MobiDB-lite"/>
    </source>
</evidence>
<dbReference type="GO" id="GO:0015031">
    <property type="term" value="P:protein transport"/>
    <property type="evidence" value="ECO:0007669"/>
    <property type="project" value="UniProtKB-KW"/>
</dbReference>
<feature type="domain" description="Exocyst complex component EXOC2/Sec5 N-terminal" evidence="6">
    <location>
        <begin position="53"/>
        <end position="853"/>
    </location>
</feature>
<comment type="function">
    <text evidence="4">Component of the exocyst complex involved in the docking of exocytic vesicles with fusion sites on the plasma membrane.</text>
</comment>
<dbReference type="Proteomes" id="UP001219933">
    <property type="component" value="Chromosome 1"/>
</dbReference>
<evidence type="ECO:0000256" key="3">
    <source>
        <dbReference type="ARBA" id="ARBA00022483"/>
    </source>
</evidence>
<comment type="similarity">
    <text evidence="1 4">Belongs to the SEC5 family.</text>
</comment>
<dbReference type="PANTHER" id="PTHR13043">
    <property type="entry name" value="EXOCYST COMPLEX COMPONENT SEC5"/>
    <property type="match status" value="1"/>
</dbReference>
<gene>
    <name evidence="7" type="primary">SEC5</name>
    <name evidence="7" type="ORF">MCUN1_000082</name>
</gene>
<evidence type="ECO:0000313" key="8">
    <source>
        <dbReference type="Proteomes" id="UP001219933"/>
    </source>
</evidence>
<feature type="compositionally biased region" description="Basic and acidic residues" evidence="5">
    <location>
        <begin position="31"/>
        <end position="40"/>
    </location>
</feature>
<sequence length="859" mass="95640">MSRLRVDEDALLKAYNLDSLYPIRWEDPKANRAASEKAEPVTEAPVTEDSLTDPLGLRPAVPGARLDLDTRRKIALGSKTFDPKTFLNTVHPDASFAELSQGVAHLRGSISQRSAALKVLVNENFDRFVSVKATTDGVYREMREQAPAPLASESEFGVAPLRSSLGAASTKADQVFRPLLENNIKMLKLRSTLAVFERSRFFFNLPGSLRESVDAGRYEVALRDYNKGRFLLEQRPGQLLPIHSTDTADGPRVSEAQLAQRKRIFARVWDAVENVMRDMREQLVQHLRDPQRSVEEQEKTIEVLLGLDSNIDPVSIFLESQHAHIGTKVSEALARLMTEIERARSLAGPPPEDAVRVCDLHKCLQLIRTSATTPSFAEALGYDVWVATEELVDGVCSTILRLVPTFWRIARAQAEGRLKGQGATSNSNAQSWALDGIKRFVNTFAAFFSAKSYEMRSHEPLITRLPAWVPVGTCSVSATQHLLNILTTLSDTIGELRPLGIPGARQLLDGLLLDTRFQFIEVLSFLWIQDAKRCHLLETWEPNAQKSSLTAHLRLLSQFNRWNAREAYFIAEARLRSAPNNPANAEIPAGVVTRLQDAFVAALHAFLDGIAIVAKSHSDSLAPALIRPAHDTPPSRDVRMLLGVSNLAQLRTALIPAWTKQFQDAYQTRLASEQATVTDVCARHERELLQDYVRRKAQIISGIVQHGIQHEVNWGALSNPMRVNEYIYHSLLALVQIHAQVRGCTPQLVTPVITTLVEQLASTLLQAFERVPKFNMGGMLQSTLEIEFVHQTMTLYVSPKAEGVLRRVYESISQRYSASAGAEGAATLQRELESVKGILIASRKATALEFLCFRRPRST</sequence>
<dbReference type="GO" id="GO:0006893">
    <property type="term" value="P:Golgi to plasma membrane transport"/>
    <property type="evidence" value="ECO:0007669"/>
    <property type="project" value="UniProtKB-UniRule"/>
</dbReference>
<dbReference type="InterPro" id="IPR029175">
    <property type="entry name" value="EXOC2/Sec5"/>
</dbReference>
<evidence type="ECO:0000259" key="6">
    <source>
        <dbReference type="Pfam" id="PF15469"/>
    </source>
</evidence>
<dbReference type="EMBL" id="CP119877">
    <property type="protein sequence ID" value="WFD33269.1"/>
    <property type="molecule type" value="Genomic_DNA"/>
</dbReference>
<keyword evidence="8" id="KW-1185">Reference proteome</keyword>
<evidence type="ECO:0000256" key="2">
    <source>
        <dbReference type="ARBA" id="ARBA00022448"/>
    </source>
</evidence>
<dbReference type="Pfam" id="PF15469">
    <property type="entry name" value="Sec5"/>
    <property type="match status" value="1"/>
</dbReference>
<comment type="subunit">
    <text evidence="4">Component of the exocyst complex.</text>
</comment>
<protein>
    <recommendedName>
        <fullName evidence="4">Exocyst complex component SEC5</fullName>
    </recommendedName>
</protein>
<dbReference type="PANTHER" id="PTHR13043:SF1">
    <property type="entry name" value="EXOCYST COMPLEX COMPONENT 2"/>
    <property type="match status" value="1"/>
</dbReference>
<dbReference type="AlphaFoldDB" id="A0AAF0J5D4"/>